<organism evidence="2">
    <name type="scientific">Candidatus Electrothrix aestuarii</name>
    <dbReference type="NCBI Taxonomy" id="3062594"/>
    <lineage>
        <taxon>Bacteria</taxon>
        <taxon>Pseudomonadati</taxon>
        <taxon>Thermodesulfobacteriota</taxon>
        <taxon>Desulfobulbia</taxon>
        <taxon>Desulfobulbales</taxon>
        <taxon>Desulfobulbaceae</taxon>
        <taxon>Candidatus Electrothrix</taxon>
    </lineage>
</organism>
<dbReference type="KEGG" id="eaj:Q3M24_12485"/>
<reference evidence="2" key="1">
    <citation type="journal article" date="2024" name="Syst. Appl. Microbiol.">
        <title>First single-strain enrichments of Electrothrix cable bacteria, description of E. aestuarii sp. nov. and E. rattekaaiensis sp. nov., and proposal of a cable bacteria taxonomy following the rules of the SeqCode.</title>
        <authorList>
            <person name="Plum-Jensen L.E."/>
            <person name="Schramm A."/>
            <person name="Marshall I.P.G."/>
        </authorList>
    </citation>
    <scope>NUCLEOTIDE SEQUENCE</scope>
    <source>
        <strain evidence="2">Rat1</strain>
    </source>
</reference>
<accession>A0AAU8LQF0</accession>
<dbReference type="AlphaFoldDB" id="A0AAU8LQF0"/>
<proteinExistence type="predicted"/>
<feature type="region of interest" description="Disordered" evidence="1">
    <location>
        <begin position="20"/>
        <end position="44"/>
    </location>
</feature>
<gene>
    <name evidence="2" type="ORF">Q3M24_12485</name>
</gene>
<evidence type="ECO:0000313" key="2">
    <source>
        <dbReference type="EMBL" id="XCN71134.1"/>
    </source>
</evidence>
<name>A0AAU8LQF0_9BACT</name>
<dbReference type="EMBL" id="CP159373">
    <property type="protein sequence ID" value="XCN71134.1"/>
    <property type="molecule type" value="Genomic_DNA"/>
</dbReference>
<feature type="compositionally biased region" description="Basic and acidic residues" evidence="1">
    <location>
        <begin position="34"/>
        <end position="43"/>
    </location>
</feature>
<protein>
    <submittedName>
        <fullName evidence="2">Uncharacterized protein</fullName>
    </submittedName>
</protein>
<sequence length="109" mass="12563">MRVSPCSVTILSRLKTDGYATGVERNPEQLYPEQSKRGEEAGRTKKKSYLFIAPDKNYIYLTSVKESRRMPLPFSLTPLFQQDKHNKLLSPSFGPRQQNIKVSLVRFLD</sequence>
<evidence type="ECO:0000256" key="1">
    <source>
        <dbReference type="SAM" id="MobiDB-lite"/>
    </source>
</evidence>
<reference evidence="2" key="2">
    <citation type="submission" date="2024-06" db="EMBL/GenBank/DDBJ databases">
        <authorList>
            <person name="Plum-Jensen L.E."/>
            <person name="Schramm A."/>
            <person name="Marshall I.P.G."/>
        </authorList>
    </citation>
    <scope>NUCLEOTIDE SEQUENCE</scope>
    <source>
        <strain evidence="2">Rat1</strain>
    </source>
</reference>